<proteinExistence type="predicted"/>
<dbReference type="InterPro" id="IPR002641">
    <property type="entry name" value="PNPLA_dom"/>
</dbReference>
<dbReference type="STRING" id="1300350.Z948_3113"/>
<feature type="short sequence motif" description="GXSXG" evidence="2">
    <location>
        <begin position="56"/>
        <end position="60"/>
    </location>
</feature>
<dbReference type="GO" id="GO:0016042">
    <property type="term" value="P:lipid catabolic process"/>
    <property type="evidence" value="ECO:0007669"/>
    <property type="project" value="UniProtKB-UniRule"/>
</dbReference>
<dbReference type="InterPro" id="IPR047156">
    <property type="entry name" value="Teg/CotR/CapV-like"/>
</dbReference>
<reference evidence="4 5" key="1">
    <citation type="submission" date="2014-01" db="EMBL/GenBank/DDBJ databases">
        <title>Sulfitobacter donghicola JCM 14565 Genome Sequencing.</title>
        <authorList>
            <person name="Lai Q."/>
            <person name="Hong Z."/>
        </authorList>
    </citation>
    <scope>NUCLEOTIDE SEQUENCE [LARGE SCALE GENOMIC DNA]</scope>
    <source>
        <strain evidence="4 5">JCM 14565</strain>
    </source>
</reference>
<dbReference type="AlphaFoldDB" id="A0A073IW19"/>
<evidence type="ECO:0000313" key="5">
    <source>
        <dbReference type="Proteomes" id="UP000027734"/>
    </source>
</evidence>
<dbReference type="GO" id="GO:0016787">
    <property type="term" value="F:hydrolase activity"/>
    <property type="evidence" value="ECO:0007669"/>
    <property type="project" value="UniProtKB-UniRule"/>
</dbReference>
<feature type="short sequence motif" description="DGA/G" evidence="2">
    <location>
        <begin position="201"/>
        <end position="203"/>
    </location>
</feature>
<dbReference type="eggNOG" id="COG3621">
    <property type="taxonomic scope" value="Bacteria"/>
</dbReference>
<dbReference type="Gene3D" id="3.40.1090.10">
    <property type="entry name" value="Cytosolic phospholipase A2 catalytic domain"/>
    <property type="match status" value="1"/>
</dbReference>
<dbReference type="SUPFAM" id="SSF52151">
    <property type="entry name" value="FabD/lysophospholipase-like"/>
    <property type="match status" value="1"/>
</dbReference>
<name>A0A073IW19_9RHOB</name>
<feature type="active site" description="Nucleophile" evidence="2">
    <location>
        <position position="58"/>
    </location>
</feature>
<dbReference type="RefSeq" id="WP_025060407.1">
    <property type="nucleotide sequence ID" value="NZ_JAMC01000003.1"/>
</dbReference>
<evidence type="ECO:0000313" key="4">
    <source>
        <dbReference type="EMBL" id="KEJ89547.1"/>
    </source>
</evidence>
<dbReference type="PANTHER" id="PTHR24138">
    <property type="entry name" value="INTRACELLLAR PHOSPHOLIPASE A FAMILY"/>
    <property type="match status" value="1"/>
</dbReference>
<dbReference type="InterPro" id="IPR016035">
    <property type="entry name" value="Acyl_Trfase/lysoPLipase"/>
</dbReference>
<dbReference type="PANTHER" id="PTHR24138:SF12">
    <property type="entry name" value="PATATIN FAMILY PROTEIN"/>
    <property type="match status" value="1"/>
</dbReference>
<evidence type="ECO:0000259" key="3">
    <source>
        <dbReference type="PROSITE" id="PS51635"/>
    </source>
</evidence>
<evidence type="ECO:0000256" key="1">
    <source>
        <dbReference type="ARBA" id="ARBA00023098"/>
    </source>
</evidence>
<dbReference type="Proteomes" id="UP000027734">
    <property type="component" value="Unassembled WGS sequence"/>
</dbReference>
<feature type="domain" description="PNPLA" evidence="3">
    <location>
        <begin position="16"/>
        <end position="215"/>
    </location>
</feature>
<feature type="active site" description="Proton acceptor" evidence="2">
    <location>
        <position position="201"/>
    </location>
</feature>
<keyword evidence="1 2" id="KW-0443">Lipid metabolism</keyword>
<gene>
    <name evidence="4" type="ORF">DSW25_11120</name>
</gene>
<dbReference type="Pfam" id="PF01734">
    <property type="entry name" value="Patatin"/>
    <property type="match status" value="1"/>
</dbReference>
<comment type="caution">
    <text evidence="4">The sequence shown here is derived from an EMBL/GenBank/DDBJ whole genome shotgun (WGS) entry which is preliminary data.</text>
</comment>
<dbReference type="EMBL" id="JAMC01000003">
    <property type="protein sequence ID" value="KEJ89547.1"/>
    <property type="molecule type" value="Genomic_DNA"/>
</dbReference>
<evidence type="ECO:0000256" key="2">
    <source>
        <dbReference type="PROSITE-ProRule" id="PRU01161"/>
    </source>
</evidence>
<dbReference type="OrthoDB" id="9807112at2"/>
<organism evidence="4 5">
    <name type="scientific">Sulfitobacter donghicola DSW-25 = KCTC 12864 = JCM 14565</name>
    <dbReference type="NCBI Taxonomy" id="1300350"/>
    <lineage>
        <taxon>Bacteria</taxon>
        <taxon>Pseudomonadati</taxon>
        <taxon>Pseudomonadota</taxon>
        <taxon>Alphaproteobacteria</taxon>
        <taxon>Rhodobacterales</taxon>
        <taxon>Roseobacteraceae</taxon>
        <taxon>Sulfitobacter</taxon>
    </lineage>
</organism>
<keyword evidence="2" id="KW-0378">Hydrolase</keyword>
<keyword evidence="2" id="KW-0442">Lipid degradation</keyword>
<dbReference type="PROSITE" id="PS51635">
    <property type="entry name" value="PNPLA"/>
    <property type="match status" value="1"/>
</dbReference>
<sequence>MIQMEPQTNLRKRNILALDGGGVRGIITLAFLERIEELLAKAGMGNLNQHFDLVGGTSTGSIIASGLSLGLSPKDLTRFYMRLGPKVFRKPRWRIRGVQSVFDARMLKAQLEEIIGDATLDSDRIHNSLAIIAKRMDTGSPWIVHNNPNGAFWEDAADGSYIGNRNYRLAEIVRASTAAPYYFSPELIEIVKGEDPGLFVDGGVSPHNMPGLALLLLVTAPKYGYGWSTGLDQLDIVSIGTGTFRQRMSKGGFLREPAASMAIKAVSSVIADCEIHNLSVMQSLGACKYAWNLNSEIGDLSDFQLGSTPLFGFSRYNVGLEHRWLKAELDVTISDKELALVRDFTNPDGMQLAYDIGKVCAQKQVSLQHFQTSP</sequence>
<feature type="short sequence motif" description="GXGXXG" evidence="2">
    <location>
        <begin position="20"/>
        <end position="25"/>
    </location>
</feature>
<keyword evidence="5" id="KW-1185">Reference proteome</keyword>
<protein>
    <submittedName>
        <fullName evidence="4">Patatin</fullName>
    </submittedName>
</protein>
<accession>A0A073IW19</accession>